<reference evidence="1" key="1">
    <citation type="submission" date="2018-02" db="EMBL/GenBank/DDBJ databases">
        <title>Rhizophora mucronata_Transcriptome.</title>
        <authorList>
            <person name="Meera S.P."/>
            <person name="Sreeshan A."/>
            <person name="Augustine A."/>
        </authorList>
    </citation>
    <scope>NUCLEOTIDE SEQUENCE</scope>
    <source>
        <tissue evidence="1">Leaf</tissue>
    </source>
</reference>
<organism evidence="1">
    <name type="scientific">Rhizophora mucronata</name>
    <name type="common">Asiatic mangrove</name>
    <dbReference type="NCBI Taxonomy" id="61149"/>
    <lineage>
        <taxon>Eukaryota</taxon>
        <taxon>Viridiplantae</taxon>
        <taxon>Streptophyta</taxon>
        <taxon>Embryophyta</taxon>
        <taxon>Tracheophyta</taxon>
        <taxon>Spermatophyta</taxon>
        <taxon>Magnoliopsida</taxon>
        <taxon>eudicotyledons</taxon>
        <taxon>Gunneridae</taxon>
        <taxon>Pentapetalae</taxon>
        <taxon>rosids</taxon>
        <taxon>fabids</taxon>
        <taxon>Malpighiales</taxon>
        <taxon>Rhizophoraceae</taxon>
        <taxon>Rhizophora</taxon>
    </lineage>
</organism>
<protein>
    <submittedName>
        <fullName evidence="1">Eukaryotic translation initiation factor 5A-2</fullName>
    </submittedName>
</protein>
<proteinExistence type="predicted"/>
<dbReference type="EMBL" id="GGEC01018479">
    <property type="protein sequence ID" value="MBW98962.1"/>
    <property type="molecule type" value="Transcribed_RNA"/>
</dbReference>
<sequence>MKSPSTSNSFSDFY</sequence>
<keyword evidence="1" id="KW-0396">Initiation factor</keyword>
<evidence type="ECO:0000313" key="1">
    <source>
        <dbReference type="EMBL" id="MBW98962.1"/>
    </source>
</evidence>
<name>A0A2P2JZP8_RHIMU</name>
<keyword evidence="1" id="KW-0648">Protein biosynthesis</keyword>
<dbReference type="GO" id="GO:0003743">
    <property type="term" value="F:translation initiation factor activity"/>
    <property type="evidence" value="ECO:0007669"/>
    <property type="project" value="UniProtKB-KW"/>
</dbReference>
<accession>A0A2P2JZP8</accession>